<accession>A0A0F7L310</accession>
<evidence type="ECO:0000313" key="2">
    <source>
        <dbReference type="EMBL" id="AKH46310.1"/>
    </source>
</evidence>
<name>A0A0F7L310_9VIRU</name>
<protein>
    <submittedName>
        <fullName evidence="2">Uncharacterized protein</fullName>
    </submittedName>
</protein>
<reference evidence="2" key="2">
    <citation type="submission" date="2015-03" db="EMBL/GenBank/DDBJ databases">
        <authorList>
            <person name="Chow C.-E.T."/>
            <person name="Winget D.M."/>
            <person name="White R.A.III."/>
            <person name="Hallam S.J."/>
            <person name="Suttle C.A."/>
        </authorList>
    </citation>
    <scope>NUCLEOTIDE SEQUENCE</scope>
    <source>
        <strain evidence="2">Anoxic3_6</strain>
    </source>
</reference>
<dbReference type="EMBL" id="KR029581">
    <property type="protein sequence ID" value="AKH46310.1"/>
    <property type="molecule type" value="Genomic_DNA"/>
</dbReference>
<sequence length="57" mass="6568">MFTPMVQFLSGCFIFFGPTYIGSLSSGDFQSGFLVRLMYILSDLLSMFTPWLYQSYD</sequence>
<reference evidence="2" key="1">
    <citation type="journal article" date="2015" name="Front. Microbiol.">
        <title>Combining genomic sequencing methods to explore viral diversity and reveal potential virus-host interactions.</title>
        <authorList>
            <person name="Chow C.E."/>
            <person name="Winget D.M."/>
            <person name="White R.A.III."/>
            <person name="Hallam S.J."/>
            <person name="Suttle C.A."/>
        </authorList>
    </citation>
    <scope>NUCLEOTIDE SEQUENCE</scope>
    <source>
        <strain evidence="2">Anoxic3_6</strain>
    </source>
</reference>
<keyword evidence="1" id="KW-0472">Membrane</keyword>
<evidence type="ECO:0000256" key="1">
    <source>
        <dbReference type="SAM" id="Phobius"/>
    </source>
</evidence>
<keyword evidence="1" id="KW-0812">Transmembrane</keyword>
<feature type="transmembrane region" description="Helical" evidence="1">
    <location>
        <begin position="33"/>
        <end position="53"/>
    </location>
</feature>
<proteinExistence type="predicted"/>
<keyword evidence="1" id="KW-1133">Transmembrane helix</keyword>
<organism evidence="2">
    <name type="scientific">uncultured marine virus</name>
    <dbReference type="NCBI Taxonomy" id="186617"/>
    <lineage>
        <taxon>Viruses</taxon>
        <taxon>environmental samples</taxon>
    </lineage>
</organism>